<dbReference type="GO" id="GO:0006656">
    <property type="term" value="P:phosphatidylcholine biosynthetic process"/>
    <property type="evidence" value="ECO:0007669"/>
    <property type="project" value="TreeGrafter"/>
</dbReference>
<evidence type="ECO:0000256" key="10">
    <source>
        <dbReference type="ARBA" id="ARBA00023136"/>
    </source>
</evidence>
<comment type="pathway">
    <text evidence="14">Phospholipid metabolism.</text>
</comment>
<evidence type="ECO:0000256" key="3">
    <source>
        <dbReference type="ARBA" id="ARBA00005189"/>
    </source>
</evidence>
<comment type="subcellular location">
    <subcellularLocation>
        <location evidence="2">Endoplasmic reticulum</location>
    </subcellularLocation>
    <subcellularLocation>
        <location evidence="1">Membrane</location>
        <topology evidence="1">Multi-pass membrane protein</topology>
    </subcellularLocation>
</comment>
<evidence type="ECO:0000256" key="13">
    <source>
        <dbReference type="ARBA" id="ARBA00023315"/>
    </source>
</evidence>
<accession>A0A9P6XAA4</accession>
<keyword evidence="9" id="KW-0443">Lipid metabolism</keyword>
<dbReference type="Pfam" id="PF03062">
    <property type="entry name" value="MBOAT"/>
    <property type="match status" value="1"/>
</dbReference>
<keyword evidence="8 19" id="KW-1133">Transmembrane helix</keyword>
<evidence type="ECO:0000313" key="20">
    <source>
        <dbReference type="EMBL" id="KAG1309049.1"/>
    </source>
</evidence>
<dbReference type="InterPro" id="IPR004299">
    <property type="entry name" value="MBOAT_fam"/>
</dbReference>
<evidence type="ECO:0000256" key="7">
    <source>
        <dbReference type="ARBA" id="ARBA00022824"/>
    </source>
</evidence>
<name>A0A9P6XAA4_RHIOR</name>
<feature type="transmembrane region" description="Helical" evidence="19">
    <location>
        <begin position="18"/>
        <end position="35"/>
    </location>
</feature>
<evidence type="ECO:0000256" key="14">
    <source>
        <dbReference type="ARBA" id="ARBA00025707"/>
    </source>
</evidence>
<feature type="transmembrane region" description="Helical" evidence="19">
    <location>
        <begin position="98"/>
        <end position="118"/>
    </location>
</feature>
<evidence type="ECO:0000256" key="2">
    <source>
        <dbReference type="ARBA" id="ARBA00004240"/>
    </source>
</evidence>
<evidence type="ECO:0000256" key="12">
    <source>
        <dbReference type="ARBA" id="ARBA00023264"/>
    </source>
</evidence>
<dbReference type="EC" id="2.3.1.n6" evidence="16"/>
<feature type="region of interest" description="Disordered" evidence="18">
    <location>
        <begin position="153"/>
        <end position="172"/>
    </location>
</feature>
<dbReference type="GO" id="GO:0005783">
    <property type="term" value="C:endoplasmic reticulum"/>
    <property type="evidence" value="ECO:0007669"/>
    <property type="project" value="UniProtKB-SubCell"/>
</dbReference>
<keyword evidence="12" id="KW-1208">Phospholipid metabolism</keyword>
<feature type="transmembrane region" description="Helical" evidence="19">
    <location>
        <begin position="471"/>
        <end position="494"/>
    </location>
</feature>
<gene>
    <name evidence="20" type="ORF">G6F64_005597</name>
</gene>
<evidence type="ECO:0000256" key="9">
    <source>
        <dbReference type="ARBA" id="ARBA00023098"/>
    </source>
</evidence>
<evidence type="ECO:0000256" key="5">
    <source>
        <dbReference type="ARBA" id="ARBA00022679"/>
    </source>
</evidence>
<evidence type="ECO:0000256" key="6">
    <source>
        <dbReference type="ARBA" id="ARBA00022692"/>
    </source>
</evidence>
<evidence type="ECO:0000256" key="15">
    <source>
        <dbReference type="ARBA" id="ARBA00026120"/>
    </source>
</evidence>
<evidence type="ECO:0000256" key="8">
    <source>
        <dbReference type="ARBA" id="ARBA00022989"/>
    </source>
</evidence>
<dbReference type="GO" id="GO:0016020">
    <property type="term" value="C:membrane"/>
    <property type="evidence" value="ECO:0007669"/>
    <property type="project" value="UniProtKB-SubCell"/>
</dbReference>
<dbReference type="EC" id="2.3.1.23" evidence="15"/>
<dbReference type="GO" id="GO:0071617">
    <property type="term" value="F:lysophospholipid acyltransferase activity"/>
    <property type="evidence" value="ECO:0007669"/>
    <property type="project" value="TreeGrafter"/>
</dbReference>
<keyword evidence="5" id="KW-0808">Transferase</keyword>
<evidence type="ECO:0000256" key="11">
    <source>
        <dbReference type="ARBA" id="ARBA00023209"/>
    </source>
</evidence>
<dbReference type="AlphaFoldDB" id="A0A9P6XAA4"/>
<keyword evidence="11" id="KW-0594">Phospholipid biosynthesis</keyword>
<sequence>MSTITDLLSQVIGLPESTLRLLLTILFAYPAAYLYKKRYYSQDSPKSTREDRNQYILLSGLALNLFFNGFQIYHSLITIAASYSLCFLLGEQMKNRKLAAAGVWIFNAVYLLAGYYFMETDEYDITWTMTQCILCLRMMGFGFDYYDGRKKSTVPNPPSKEQLEKNQDPTKAAIRSTEAAKSPAMLPLSFGADTPLTELPNIQLVTAYALYPAAFVVGPQFSFSLYSKWLDRVDLKLTAEQQGEKERAQGAHVLHSVLLAIVYLGFQQAFGSKYSTSYLLTDEYLSFNFFKRAFFFCIAGKFTYSKYIGIWLLTEGAIAAFGISYEGIDEEGLAHYGGLANTLPEKFETATSLHEVIGSFNINTNLWSKYYVFKRLRFLGNKLASQFGTLAFLAVWHGFHSVYFSTFALEFLFVLCEAILTKRLVPLIQSYAKQNEIYFYLWRCIAWIACQAAIAYGIVGFELLKFSRAWIAYKSVGFIGHFAILIIVVADKYLPPYLDTSKLKKKQI</sequence>
<keyword evidence="7" id="KW-0256">Endoplasmic reticulum</keyword>
<keyword evidence="6 19" id="KW-0812">Transmembrane</keyword>
<protein>
    <recommendedName>
        <fullName evidence="17">Lysophospholipid acyltransferase 5</fullName>
        <ecNumber evidence="15">2.3.1.23</ecNumber>
        <ecNumber evidence="16">2.3.1.n6</ecNumber>
    </recommendedName>
</protein>
<organism evidence="20 21">
    <name type="scientific">Rhizopus oryzae</name>
    <name type="common">Mucormycosis agent</name>
    <name type="synonym">Rhizopus arrhizus var. delemar</name>
    <dbReference type="NCBI Taxonomy" id="64495"/>
    <lineage>
        <taxon>Eukaryota</taxon>
        <taxon>Fungi</taxon>
        <taxon>Fungi incertae sedis</taxon>
        <taxon>Mucoromycota</taxon>
        <taxon>Mucoromycotina</taxon>
        <taxon>Mucoromycetes</taxon>
        <taxon>Mucorales</taxon>
        <taxon>Mucorineae</taxon>
        <taxon>Rhizopodaceae</taxon>
        <taxon>Rhizopus</taxon>
    </lineage>
</organism>
<dbReference type="PANTHER" id="PTHR13906">
    <property type="entry name" value="PORCUPINE"/>
    <property type="match status" value="1"/>
</dbReference>
<evidence type="ECO:0000256" key="17">
    <source>
        <dbReference type="ARBA" id="ARBA00039721"/>
    </source>
</evidence>
<feature type="transmembrane region" description="Helical" evidence="19">
    <location>
        <begin position="55"/>
        <end position="86"/>
    </location>
</feature>
<reference evidence="20" key="1">
    <citation type="journal article" date="2020" name="Microb. Genom.">
        <title>Genetic diversity of clinical and environmental Mucorales isolates obtained from an investigation of mucormycosis cases among solid organ transplant recipients.</title>
        <authorList>
            <person name="Nguyen M.H."/>
            <person name="Kaul D."/>
            <person name="Muto C."/>
            <person name="Cheng S.J."/>
            <person name="Richter R.A."/>
            <person name="Bruno V.M."/>
            <person name="Liu G."/>
            <person name="Beyhan S."/>
            <person name="Sundermann A.J."/>
            <person name="Mounaud S."/>
            <person name="Pasculle A.W."/>
            <person name="Nierman W.C."/>
            <person name="Driscoll E."/>
            <person name="Cumbie R."/>
            <person name="Clancy C.J."/>
            <person name="Dupont C.L."/>
        </authorList>
    </citation>
    <scope>NUCLEOTIDE SEQUENCE</scope>
    <source>
        <strain evidence="20">GL11</strain>
    </source>
</reference>
<evidence type="ECO:0000256" key="1">
    <source>
        <dbReference type="ARBA" id="ARBA00004141"/>
    </source>
</evidence>
<evidence type="ECO:0000256" key="4">
    <source>
        <dbReference type="ARBA" id="ARBA00022516"/>
    </source>
</evidence>
<feature type="transmembrane region" description="Helical" evidence="19">
    <location>
        <begin position="440"/>
        <end position="459"/>
    </location>
</feature>
<evidence type="ECO:0000256" key="18">
    <source>
        <dbReference type="SAM" id="MobiDB-lite"/>
    </source>
</evidence>
<evidence type="ECO:0000256" key="16">
    <source>
        <dbReference type="ARBA" id="ARBA00038923"/>
    </source>
</evidence>
<evidence type="ECO:0000256" key="19">
    <source>
        <dbReference type="SAM" id="Phobius"/>
    </source>
</evidence>
<keyword evidence="21" id="KW-1185">Reference proteome</keyword>
<comment type="caution">
    <text evidence="20">The sequence shown here is derived from an EMBL/GenBank/DDBJ whole genome shotgun (WGS) entry which is preliminary data.</text>
</comment>
<dbReference type="GO" id="GO:0047184">
    <property type="term" value="F:1-acylglycerophosphocholine O-acyltransferase activity"/>
    <property type="evidence" value="ECO:0007669"/>
    <property type="project" value="UniProtKB-EC"/>
</dbReference>
<feature type="transmembrane region" description="Helical" evidence="19">
    <location>
        <begin position="402"/>
        <end position="420"/>
    </location>
</feature>
<dbReference type="OrthoDB" id="286734at2759"/>
<dbReference type="PANTHER" id="PTHR13906:SF14">
    <property type="entry name" value="LYSOPHOSPHOLIPID ACYLTRANSFERASE 5"/>
    <property type="match status" value="1"/>
</dbReference>
<dbReference type="GO" id="GO:0030258">
    <property type="term" value="P:lipid modification"/>
    <property type="evidence" value="ECO:0007669"/>
    <property type="project" value="TreeGrafter"/>
</dbReference>
<evidence type="ECO:0000313" key="21">
    <source>
        <dbReference type="Proteomes" id="UP000716291"/>
    </source>
</evidence>
<proteinExistence type="predicted"/>
<keyword evidence="10 19" id="KW-0472">Membrane</keyword>
<feature type="transmembrane region" description="Helical" evidence="19">
    <location>
        <begin position="378"/>
        <end position="396"/>
    </location>
</feature>
<comment type="pathway">
    <text evidence="3">Lipid metabolism.</text>
</comment>
<dbReference type="EMBL" id="JAANQT010000693">
    <property type="protein sequence ID" value="KAG1309049.1"/>
    <property type="molecule type" value="Genomic_DNA"/>
</dbReference>
<dbReference type="Proteomes" id="UP000716291">
    <property type="component" value="Unassembled WGS sequence"/>
</dbReference>
<keyword evidence="13" id="KW-0012">Acyltransferase</keyword>
<dbReference type="InterPro" id="IPR049941">
    <property type="entry name" value="LPLAT_7/PORCN-like"/>
</dbReference>
<keyword evidence="4" id="KW-0444">Lipid biosynthesis</keyword>